<accession>A0A7S4FXQ3</accession>
<name>A0A7S4FXQ3_9EUGL</name>
<dbReference type="AlphaFoldDB" id="A0A7S4FXQ3"/>
<protein>
    <submittedName>
        <fullName evidence="1">Uncharacterized protein</fullName>
    </submittedName>
</protein>
<dbReference type="EMBL" id="HBJA01085323">
    <property type="protein sequence ID" value="CAE0818565.1"/>
    <property type="molecule type" value="Transcribed_RNA"/>
</dbReference>
<gene>
    <name evidence="1" type="ORF">EGYM00163_LOCUS29733</name>
</gene>
<organism evidence="1">
    <name type="scientific">Eutreptiella gymnastica</name>
    <dbReference type="NCBI Taxonomy" id="73025"/>
    <lineage>
        <taxon>Eukaryota</taxon>
        <taxon>Discoba</taxon>
        <taxon>Euglenozoa</taxon>
        <taxon>Euglenida</taxon>
        <taxon>Spirocuta</taxon>
        <taxon>Euglenophyceae</taxon>
        <taxon>Eutreptiales</taxon>
        <taxon>Eutreptiaceae</taxon>
        <taxon>Eutreptiella</taxon>
    </lineage>
</organism>
<sequence>MYASSHTIPPRPFDFSSRSIIHSSKISPTDSTASIGTTIPSMIRVLNCVLVSLSSHTPSQAPFHPGPFSRGSMAARLPQTIAMLALHSKLLPKRCTVTMNEQHCIRALQYFQTVCLNPVAVQTAN</sequence>
<proteinExistence type="predicted"/>
<reference evidence="1" key="1">
    <citation type="submission" date="2021-01" db="EMBL/GenBank/DDBJ databases">
        <authorList>
            <person name="Corre E."/>
            <person name="Pelletier E."/>
            <person name="Niang G."/>
            <person name="Scheremetjew M."/>
            <person name="Finn R."/>
            <person name="Kale V."/>
            <person name="Holt S."/>
            <person name="Cochrane G."/>
            <person name="Meng A."/>
            <person name="Brown T."/>
            <person name="Cohen L."/>
        </authorList>
    </citation>
    <scope>NUCLEOTIDE SEQUENCE</scope>
    <source>
        <strain evidence="1">CCMP1594</strain>
    </source>
</reference>
<evidence type="ECO:0000313" key="1">
    <source>
        <dbReference type="EMBL" id="CAE0818565.1"/>
    </source>
</evidence>